<proteinExistence type="predicted"/>
<dbReference type="RefSeq" id="WP_286660818.1">
    <property type="nucleotide sequence ID" value="NZ_JASZYV010000003.1"/>
</dbReference>
<dbReference type="Proteomes" id="UP001174908">
    <property type="component" value="Unassembled WGS sequence"/>
</dbReference>
<comment type="caution">
    <text evidence="1">The sequence shown here is derived from an EMBL/GenBank/DDBJ whole genome shotgun (WGS) entry which is preliminary data.</text>
</comment>
<protein>
    <submittedName>
        <fullName evidence="1">Uncharacterized protein</fullName>
    </submittedName>
</protein>
<reference evidence="1" key="1">
    <citation type="submission" date="2023-06" db="EMBL/GenBank/DDBJ databases">
        <authorList>
            <person name="Jiang Y."/>
            <person name="Liu Q."/>
        </authorList>
    </citation>
    <scope>NUCLEOTIDE SEQUENCE</scope>
    <source>
        <strain evidence="1">CGMCC 1.12089</strain>
    </source>
</reference>
<gene>
    <name evidence="1" type="ORF">QTH91_14530</name>
</gene>
<name>A0ABT7NCP4_9BURK</name>
<evidence type="ECO:0000313" key="2">
    <source>
        <dbReference type="Proteomes" id="UP001174908"/>
    </source>
</evidence>
<keyword evidence="2" id="KW-1185">Reference proteome</keyword>
<accession>A0ABT7NCP4</accession>
<evidence type="ECO:0000313" key="1">
    <source>
        <dbReference type="EMBL" id="MDM0045703.1"/>
    </source>
</evidence>
<organism evidence="1 2">
    <name type="scientific">Variovorax dokdonensis</name>
    <dbReference type="NCBI Taxonomy" id="344883"/>
    <lineage>
        <taxon>Bacteria</taxon>
        <taxon>Pseudomonadati</taxon>
        <taxon>Pseudomonadota</taxon>
        <taxon>Betaproteobacteria</taxon>
        <taxon>Burkholderiales</taxon>
        <taxon>Comamonadaceae</taxon>
        <taxon>Variovorax</taxon>
    </lineage>
</organism>
<sequence length="173" mass="18691">MRLLLLATVVLAGFADRRLRHTLTLIAEAAADLPKQQSAEYITSAHLDTWAIVDALDRLRTLMQLVPPKEPSEVFSPALASKPDRIRAVRNVSDHLASRVDYVVARRTPALGRLSWFTLSGELTGLSFLLVPGALAPAPKVGIDGHSRKDALDQPVLVPTQTEARPVASCAAT</sequence>
<dbReference type="EMBL" id="JASZYV010000003">
    <property type="protein sequence ID" value="MDM0045703.1"/>
    <property type="molecule type" value="Genomic_DNA"/>
</dbReference>